<sequence length="134" mass="15270">MSWVYGIFLQNWQQFCIFYHTAAHCTIPKFYKYSYHPHLHNQASSSPYGIGAKSRIIQAPLRGACIIHKEVCAIEDRPGSTLLLIYATPRRFVHISAVNRTPGLVYTNKMHLQAKASTDPITFCNRIDTVSELD</sequence>
<comment type="caution">
    <text evidence="1">The sequence shown here is derived from an EMBL/GenBank/DDBJ whole genome shotgun (WGS) entry which is preliminary data.</text>
</comment>
<organism evidence="1">
    <name type="scientific">bioreactor metagenome</name>
    <dbReference type="NCBI Taxonomy" id="1076179"/>
    <lineage>
        <taxon>unclassified sequences</taxon>
        <taxon>metagenomes</taxon>
        <taxon>ecological metagenomes</taxon>
    </lineage>
</organism>
<proteinExistence type="predicted"/>
<evidence type="ECO:0000313" key="1">
    <source>
        <dbReference type="EMBL" id="MPM02992.1"/>
    </source>
</evidence>
<accession>A0A644WGU5</accession>
<reference evidence="1" key="1">
    <citation type="submission" date="2019-08" db="EMBL/GenBank/DDBJ databases">
        <authorList>
            <person name="Kucharzyk K."/>
            <person name="Murdoch R.W."/>
            <person name="Higgins S."/>
            <person name="Loffler F."/>
        </authorList>
    </citation>
    <scope>NUCLEOTIDE SEQUENCE</scope>
</reference>
<dbReference type="AlphaFoldDB" id="A0A644WGU5"/>
<name>A0A644WGU5_9ZZZZ</name>
<protein>
    <submittedName>
        <fullName evidence="1">Uncharacterized protein</fullName>
    </submittedName>
</protein>
<dbReference type="EMBL" id="VSSQ01000914">
    <property type="protein sequence ID" value="MPM02992.1"/>
    <property type="molecule type" value="Genomic_DNA"/>
</dbReference>
<gene>
    <name evidence="1" type="ORF">SDC9_49251</name>
</gene>